<dbReference type="PANTHER" id="PTHR32305">
    <property type="match status" value="1"/>
</dbReference>
<proteinExistence type="predicted"/>
<dbReference type="PANTHER" id="PTHR32305:SF15">
    <property type="entry name" value="PROTEIN RHSA-RELATED"/>
    <property type="match status" value="1"/>
</dbReference>
<dbReference type="InterPro" id="IPR050708">
    <property type="entry name" value="T6SS_VgrG/RHS"/>
</dbReference>
<dbReference type="EMBL" id="JABBGC010000001">
    <property type="protein sequence ID" value="NML38409.1"/>
    <property type="molecule type" value="Genomic_DNA"/>
</dbReference>
<accession>A0A848GM16</accession>
<evidence type="ECO:0000256" key="1">
    <source>
        <dbReference type="SAM" id="SignalP"/>
    </source>
</evidence>
<comment type="caution">
    <text evidence="2">The sequence shown here is derived from an EMBL/GenBank/DDBJ whole genome shotgun (WGS) entry which is preliminary data.</text>
</comment>
<evidence type="ECO:0000313" key="2">
    <source>
        <dbReference type="EMBL" id="NML38409.1"/>
    </source>
</evidence>
<evidence type="ECO:0000313" key="3">
    <source>
        <dbReference type="Proteomes" id="UP000583266"/>
    </source>
</evidence>
<reference evidence="2 3" key="1">
    <citation type="submission" date="2020-04" db="EMBL/GenBank/DDBJ databases">
        <title>Chitinophaga sp. G-6-1-13 sp. nov., isolated from soil.</title>
        <authorList>
            <person name="Dahal R.H."/>
            <person name="Chaudhary D.K."/>
        </authorList>
    </citation>
    <scope>NUCLEOTIDE SEQUENCE [LARGE SCALE GENOMIC DNA]</scope>
    <source>
        <strain evidence="2 3">G-6-1-13</strain>
    </source>
</reference>
<feature type="chain" id="PRO_5032517033" description="RHS repeat-associated core domain-containing protein" evidence="1">
    <location>
        <begin position="28"/>
        <end position="2784"/>
    </location>
</feature>
<name>A0A848GM16_9BACT</name>
<gene>
    <name evidence="2" type="ORF">HHL17_14470</name>
</gene>
<dbReference type="Gene3D" id="2.180.10.10">
    <property type="entry name" value="RHS repeat-associated core"/>
    <property type="match status" value="1"/>
</dbReference>
<protein>
    <recommendedName>
        <fullName evidence="4">RHS repeat-associated core domain-containing protein</fullName>
    </recommendedName>
</protein>
<keyword evidence="1" id="KW-0732">Signal</keyword>
<feature type="signal peptide" evidence="1">
    <location>
        <begin position="1"/>
        <end position="27"/>
    </location>
</feature>
<dbReference type="SUPFAM" id="SSF50998">
    <property type="entry name" value="Quinoprotein alcohol dehydrogenase-like"/>
    <property type="match status" value="1"/>
</dbReference>
<organism evidence="2 3">
    <name type="scientific">Chitinophaga fulva</name>
    <dbReference type="NCBI Taxonomy" id="2728842"/>
    <lineage>
        <taxon>Bacteria</taxon>
        <taxon>Pseudomonadati</taxon>
        <taxon>Bacteroidota</taxon>
        <taxon>Chitinophagia</taxon>
        <taxon>Chitinophagales</taxon>
        <taxon>Chitinophagaceae</taxon>
        <taxon>Chitinophaga</taxon>
    </lineage>
</organism>
<dbReference type="RefSeq" id="WP_169225406.1">
    <property type="nucleotide sequence ID" value="NZ_JABBGC010000001.1"/>
</dbReference>
<sequence length="2784" mass="306599">MRPILLKVACRLSWLLLLLLMMNKSQAQTGASIVLKKSLDGAKGQLVKDSVVAIQDSIYFDAGLTPKLDTPYSVRNIVTFRINEYSNLYIGVPFTVTLKARIFYTATTGAESYTDQDFVINYDTAGTYTMRRSFVFNNAHKVRVQVLDITHNAGKDISGVLVLDNEMEVHPKYKLECALDAVKQISMISPDGPEPDELSVSWPVVQGADVYDLEWAYVDSSALESGRYGIPATASKVFANNTTRVTVPGNSYAIPLFYDKVGVLYFRVRAVQEKGNDVRLETAWSSNYSNGFGKFNFGGHQPNVNWQSSVSYAEDGKRKVLVQYFDGSLRNRQTVTKENTTNTITAGESFYDYQGRPVIQVLPAPTLDKVIKYTRNLNSALNRQEYDKDRYDYLAREEDFLTAAAQPMDTSGGANWYYSPANKNNHPLNKYIPDAEGFAFTETSYTQDNTGRISRQGGLGPTFKLGSGHETQYSYNTPTQEELDAMFGTEVGINTHYFKNAVTDANGQVSVSYTDMHGRTVATLLAGRVDNLNLQDLPNKVAETVTDSLSGGGKNTISEMGLESQYALLVPQAGDYTFKYLLTPPVLKKKDCNGQEHCYIGSYDLKITITDDAFNQRLGGQPYVITLKNYNANQLSGDCQTPAPITSTFTKLLPKGSYIVSKQLVVSKQVMDFYRDSIFLPGSECITMDSLIRKKKLEYQQLACGPDCGTCDSAKIEQDDIRRAMLQDVSPPSGQYARVSEAGNERSIFYGTGRYNYSTIQYYNAVGVLDSVTDPLTGKRVPPQALTPQQFAEAFQPSWANSLLLFHPENCKLEAMERIKGAQQWIRDFEKTETYAEAKQKGYLNPLGNTSRFPSGTKDPLPYGALSTIQNQLTNFQQGYSMWSVATQMVMCQDMSQACADKYKNINNAFDESVMCAGDLDMAWRSFRNLYMNYRRQALLVWLDEQCSTTAGDIIGWGKAPRFNSRNDAAGQVNIPTGIRPQDETRAKMDALYESNCRAYVETWIKQLAPCKYNAAALAEITEKMVAVCKAGSDSAHPRGASSVSPTAKNPPYRSFEEVLNAYNNQHSITDPLVCNTELITLPKPYDKQVSMGNPGSYVRPSDCQCENLTNLKVEYQQRKQTADTTFAAYLKRVRGIKISQAELDQVINACNVPKTSTCTFYSLPIRIPAFLDCNVAPPCVPCRVTDSLKTLFTQKYPGLAPMTGSVDSVQGGVNQLFAAYMNNRLGYNKEAWEYLEFIDSCGKAPTGNGRVVCVPGSAASKQQVRTFLNGNASIFRDVQVTADNGFIMAGSTTVNNIVDAYIMKTNQAGDLLWARTYGGGMYDVFNKITPTRDGGYIAIGTTNSNCYDNGAMLVVKVDGSGDVLWNKVIDFGVNHGSEGKDVLETTEGHYALAGLRRTGTAATDWVTGVLTNTGELRWMKQTGSTQARKNISLTEKNNTLIAASSIMEGADYDAVILKINKEDGQLIGSQQYDIEGKANTTGNILKTVDGYKVAVMNGSNSVLMDIAENGSVTAAKQLPVPATGQTDADSWTIAATTDGGVVAAHANTDAYWYKFGAGNNLEWNRRSVINGQTEQVRRVVQHPDGTYAAAGESQAAKNHGLLMRANKDGRTGCNDATDNITITDVKGSAVVKTPAAQTTVSINTSYISTVALRGLLTTPIITAQGCPGIDSCFVVYDGPMLCGNATGGYEEVEVPEITACSDSTIISETKGMELYFIYRDSIRNDFDTSYISTVLAADKLEQFSVTHVSSEYQHTLYYYDQAGNLVKTVPPAGARVSRSKSWTDSVAVARRNGESLTPKHELATEYRYNTLNQVVSQHSPDGGTSHFWYDRLGRLAVSQNQQQALTNSYSYTLYDGLGRITEVGELRSSTPMNDVTSRNTVDLAQWVLGAGSNRSQITRTVYDQAYAGDGPILQATNLRNRVSWSAVYNSINDTLPAGQASAGFYSYDIHGNVRTLVQEYNSGAGNDGNRFKRIDYGYDLISGKVNTVSYQRGMPDAFYHRYSYDAENRLTDVETSRDSVYWEKDARYQYYKHGPLARTVIGQQQVQGLDYAYTLQGWLKGVNSTALTSIFDMGHDGATNGITARDAFGFSLHYFGDSDYKPLDAGVKPFASAGSGLPGLYNGNIAGMSVNLPKAGVPLFYTYSYDVLNRLKEMKAAHNLDAATNTWSPIAVDDFGEKITYDPNGNILTYNRNGNKTWAGKPLDMDKLTYAYKPGTNRLRHIKDAVGKDQYDIDIDDQRDDNYAYDSIGNLVRDNQAGISVKWNVYGKISEITKDDGINIYYTYDVKGNRISKRVGDRLIRYIRDATGNVMSVYESGNPAVNNGRLTQIEAHLYGSSRLGISDFATLVDNPEAPTLVRLGTLGSGTFTTFMRGNKFFELGNHLGNVLATVGDGKQPIAGSEGLIDHYEANLVSAQDYYPFGMMMSGRKWSAGGGYRYGFNGQEKSDEIKGEGNSYTAEFWEYDPRSGRRWNTDAVYKHSPYEAFGANPIVNSDPSGLDTINFNRNVTTYYPSDGGSPKGSSAFNISITPGSGKDVFRYNLTNTVISGKSSSTTTKSTILHPENSESAAGATRGRNLYFDGLMTTDRKNYDWETVGKIMYASTEFAAYMRKRNPQASDWLAKSSGIEVMEGVLPVLVQSGMGSWIGFRYAPISETNPGWMEGAHTFGADEITKRNAANLVPEPGLTQVLLHGFPLGFESAEIPNAKELARTLLSLGVPRGTKIRLISCWTGFLDEGAAYQLSRYMKSPVLAPENRVLVLPGGGYLIDQGGAWRMFFNKTVETIK</sequence>
<dbReference type="InterPro" id="IPR011047">
    <property type="entry name" value="Quinoprotein_ADH-like_sf"/>
</dbReference>
<keyword evidence="3" id="KW-1185">Reference proteome</keyword>
<evidence type="ECO:0008006" key="4">
    <source>
        <dbReference type="Google" id="ProtNLM"/>
    </source>
</evidence>
<dbReference type="Proteomes" id="UP000583266">
    <property type="component" value="Unassembled WGS sequence"/>
</dbReference>